<evidence type="ECO:0000256" key="1">
    <source>
        <dbReference type="ARBA" id="ARBA00023180"/>
    </source>
</evidence>
<dbReference type="InterPro" id="IPR036179">
    <property type="entry name" value="Ig-like_dom_sf"/>
</dbReference>
<dbReference type="InterPro" id="IPR007110">
    <property type="entry name" value="Ig-like_dom"/>
</dbReference>
<dbReference type="PROSITE" id="PS50835">
    <property type="entry name" value="IG_LIKE"/>
    <property type="match status" value="2"/>
</dbReference>
<dbReference type="FunFam" id="2.60.40.10:FF:002016">
    <property type="entry name" value="Immunoglobulin heavy constant alpha 2"/>
    <property type="match status" value="1"/>
</dbReference>
<dbReference type="EMBL" id="LWLT01000019">
    <property type="status" value="NOT_ANNOTATED_CDS"/>
    <property type="molecule type" value="Genomic_DNA"/>
</dbReference>
<dbReference type="SMART" id="SM00407">
    <property type="entry name" value="IGc1"/>
    <property type="match status" value="1"/>
</dbReference>
<dbReference type="InterPro" id="IPR013783">
    <property type="entry name" value="Ig-like_fold"/>
</dbReference>
<feature type="region of interest" description="Disordered" evidence="3">
    <location>
        <begin position="261"/>
        <end position="333"/>
    </location>
</feature>
<keyword evidence="7" id="KW-1185">Reference proteome</keyword>
<keyword evidence="1" id="KW-0325">Glycoprotein</keyword>
<dbReference type="AlphaFoldDB" id="A0A452E2P1"/>
<feature type="compositionally biased region" description="Polar residues" evidence="3">
    <location>
        <begin position="261"/>
        <end position="272"/>
    </location>
</feature>
<reference evidence="5" key="3">
    <citation type="submission" date="2025-05" db="UniProtKB">
        <authorList>
            <consortium name="Ensembl"/>
        </authorList>
    </citation>
    <scope>IDENTIFICATION</scope>
</reference>
<accession>A0A452E2P1</accession>
<dbReference type="InterPro" id="IPR050380">
    <property type="entry name" value="Immune_Resp_Modulators"/>
</dbReference>
<dbReference type="Pfam" id="PF07654">
    <property type="entry name" value="C1-set"/>
    <property type="match status" value="1"/>
</dbReference>
<dbReference type="Ensembl" id="ENSCHIT00010021972.1">
    <property type="protein sequence ID" value="ENSCHIP00010015646.1"/>
    <property type="gene ID" value="ENSCHIG00010011451.1"/>
</dbReference>
<feature type="region of interest" description="Disordered" evidence="3">
    <location>
        <begin position="212"/>
        <end position="232"/>
    </location>
</feature>
<dbReference type="Gene3D" id="2.60.40.10">
    <property type="entry name" value="Immunoglobulins"/>
    <property type="match status" value="2"/>
</dbReference>
<dbReference type="InterPro" id="IPR003597">
    <property type="entry name" value="Ig_C1-set"/>
</dbReference>
<evidence type="ECO:0000256" key="3">
    <source>
        <dbReference type="SAM" id="MobiDB-lite"/>
    </source>
</evidence>
<reference evidence="6 8" key="2">
    <citation type="submission" date="2019-03" db="EMBL/GenBank/DDBJ databases">
        <title>Genome sequencing and reference-guided assembly of Black Bengal Goat (Capra hircus).</title>
        <authorList>
            <person name="Siddiki A.Z."/>
            <person name="Baten A."/>
            <person name="Billah M."/>
            <person name="Alam M.A.U."/>
            <person name="Shawrob K.S.M."/>
            <person name="Saha S."/>
            <person name="Chowdhury M."/>
            <person name="Rahman A.H."/>
            <person name="Stear M."/>
            <person name="Miah G."/>
            <person name="Das G.B."/>
            <person name="Hossain M.M."/>
            <person name="Kumkum M."/>
            <person name="Islam M.S."/>
            <person name="Mollah A.M."/>
            <person name="Ahsan A."/>
            <person name="Tusar F."/>
            <person name="Khan M.K.I."/>
        </authorList>
    </citation>
    <scope>NUCLEOTIDE SEQUENCE [LARGE SCALE GENOMIC DNA]</scope>
</reference>
<evidence type="ECO:0000313" key="7">
    <source>
        <dbReference type="Proteomes" id="UP000291000"/>
    </source>
</evidence>
<dbReference type="InterPro" id="IPR013151">
    <property type="entry name" value="Immunoglobulin_dom"/>
</dbReference>
<dbReference type="STRING" id="9925.ENSCHIP00000006292"/>
<protein>
    <recommendedName>
        <fullName evidence="4">Ig-like domain-containing protein</fullName>
    </recommendedName>
</protein>
<proteinExistence type="predicted"/>
<dbReference type="GeneTree" id="ENSGT00940000161516"/>
<sequence length="333" mass="34885">MLRNGSPGLRWALLTPGAPRTSCVTLGQSLTLCVKERWPSPCVCGAVRGPVSRGLLSHSEPCVSESEASPSIFPLSLGNNDPAEQVVIGCLVQGFFPSAPLSVTWNQSGDNVSVRNFPAVLDGNQYTMSSQLTLPASLCPENKFVTCQVQHLSKASKTVDVPCKCKVCPEECLPSNCEPSLSLQPPALEDLLLSSNASLTCTLNGLKSAEGASFTWSPTGGKTAVQGSPKRDSCGCYSVSSVLPGCADPWNSGQTFSCSATYPDSESPLTTTIKKDLGGPGPPRGRLGTLHAQDTPPKPAPPSPALPTPHRGRLRHGGPRAQGRSPRCTTPDP</sequence>
<evidence type="ECO:0000313" key="8">
    <source>
        <dbReference type="Proteomes" id="UP000694566"/>
    </source>
</evidence>
<dbReference type="CDD" id="cd04986">
    <property type="entry name" value="IgC1_CH2_IgA"/>
    <property type="match status" value="1"/>
</dbReference>
<dbReference type="SUPFAM" id="SSF48726">
    <property type="entry name" value="Immunoglobulin"/>
    <property type="match status" value="2"/>
</dbReference>
<evidence type="ECO:0000256" key="2">
    <source>
        <dbReference type="ARBA" id="ARBA00023319"/>
    </source>
</evidence>
<feature type="domain" description="Ig-like" evidence="4">
    <location>
        <begin position="179"/>
        <end position="270"/>
    </location>
</feature>
<dbReference type="OMA" id="LCVKERW"/>
<reference evidence="5 7" key="1">
    <citation type="submission" date="2016-04" db="EMBL/GenBank/DDBJ databases">
        <title>Polished mammalian reference genomes with single-molecule sequencing and chromosome conformation capture applied to the Capra hircus genome.</title>
        <authorList>
            <person name="Bickhart D.M."/>
            <person name="Koren S."/>
            <person name="Rosen B."/>
            <person name="Hastie A."/>
            <person name="Liachko I."/>
            <person name="Sullivan S.T."/>
            <person name="Burton J."/>
            <person name="Sayre B.L."/>
            <person name="Huson H.J."/>
            <person name="Lee J."/>
            <person name="Lam E."/>
            <person name="Kelley C.M."/>
            <person name="Hutchison J.L."/>
            <person name="Zhou Y."/>
            <person name="Sun J."/>
            <person name="Crisa A."/>
            <person name="Schwartz J.C."/>
            <person name="Hammond J.A."/>
            <person name="Schroeder S.G."/>
            <person name="Liu G.E."/>
            <person name="Dunham M."/>
            <person name="Shendure J."/>
            <person name="Sonstegard T.S."/>
            <person name="Phillippy A.M."/>
            <person name="Van Tassell C.P."/>
            <person name="Smith T.P."/>
        </authorList>
    </citation>
    <scope>NUCLEOTIDE SEQUENCE [LARGE SCALE GENOMIC DNA]</scope>
</reference>
<organism evidence="5 7">
    <name type="scientific">Capra hircus</name>
    <name type="common">Goat</name>
    <dbReference type="NCBI Taxonomy" id="9925"/>
    <lineage>
        <taxon>Eukaryota</taxon>
        <taxon>Metazoa</taxon>
        <taxon>Chordata</taxon>
        <taxon>Craniata</taxon>
        <taxon>Vertebrata</taxon>
        <taxon>Euteleostomi</taxon>
        <taxon>Mammalia</taxon>
        <taxon>Eutheria</taxon>
        <taxon>Laurasiatheria</taxon>
        <taxon>Artiodactyla</taxon>
        <taxon>Ruminantia</taxon>
        <taxon>Pecora</taxon>
        <taxon>Bovidae</taxon>
        <taxon>Caprinae</taxon>
        <taxon>Capra</taxon>
    </lineage>
</organism>
<dbReference type="PANTHER" id="PTHR23411">
    <property type="entry name" value="TAPASIN"/>
    <property type="match status" value="1"/>
</dbReference>
<dbReference type="Proteomes" id="UP000291000">
    <property type="component" value="Chromosome 21"/>
</dbReference>
<feature type="compositionally biased region" description="Pro residues" evidence="3">
    <location>
        <begin position="296"/>
        <end position="307"/>
    </location>
</feature>
<dbReference type="FunFam" id="2.60.40.10:FF:000998">
    <property type="entry name" value="Immunoglobulin heavy constant epsilon"/>
    <property type="match status" value="1"/>
</dbReference>
<evidence type="ECO:0000259" key="4">
    <source>
        <dbReference type="PROSITE" id="PS50835"/>
    </source>
</evidence>
<dbReference type="Pfam" id="PF00047">
    <property type="entry name" value="ig"/>
    <property type="match status" value="1"/>
</dbReference>
<dbReference type="Bgee" id="ENSCHIG00000010165">
    <property type="expression patterns" value="Expressed in spleen and 4 other cell types or tissues"/>
</dbReference>
<evidence type="ECO:0000313" key="6">
    <source>
        <dbReference type="Ensembl" id="ENSCHIP00010015646.1"/>
    </source>
</evidence>
<keyword evidence="2" id="KW-0393">Immunoglobulin domain</keyword>
<feature type="domain" description="Ig-like" evidence="4">
    <location>
        <begin position="70"/>
        <end position="160"/>
    </location>
</feature>
<evidence type="ECO:0000313" key="5">
    <source>
        <dbReference type="Ensembl" id="ENSCHIP00000006292.1"/>
    </source>
</evidence>
<dbReference type="Ensembl" id="ENSCHIT00000014007.1">
    <property type="protein sequence ID" value="ENSCHIP00000006292.1"/>
    <property type="gene ID" value="ENSCHIG00000010165.1"/>
</dbReference>
<name>A0A452E2P1_CAPHI</name>